<dbReference type="SUPFAM" id="SSF53474">
    <property type="entry name" value="alpha/beta-Hydrolases"/>
    <property type="match status" value="1"/>
</dbReference>
<evidence type="ECO:0000313" key="1">
    <source>
        <dbReference type="EMBL" id="NML93702.1"/>
    </source>
</evidence>
<protein>
    <submittedName>
        <fullName evidence="1">Uncharacterized protein</fullName>
    </submittedName>
</protein>
<dbReference type="EMBL" id="JABBGM010000003">
    <property type="protein sequence ID" value="NML93702.1"/>
    <property type="molecule type" value="Genomic_DNA"/>
</dbReference>
<comment type="caution">
    <text evidence="1">The sequence shown here is derived from an EMBL/GenBank/DDBJ whole genome shotgun (WGS) entry which is preliminary data.</text>
</comment>
<reference evidence="1 2" key="1">
    <citation type="submission" date="2020-04" db="EMBL/GenBank/DDBJ databases">
        <title>Novosphingobium sp. TW-4 isolated from soil.</title>
        <authorList>
            <person name="Dahal R.H."/>
            <person name="Chaudhary D.K."/>
        </authorList>
    </citation>
    <scope>NUCLEOTIDE SEQUENCE [LARGE SCALE GENOMIC DNA]</scope>
    <source>
        <strain evidence="1 2">TW-4</strain>
    </source>
</reference>
<proteinExistence type="predicted"/>
<sequence length="222" mass="23878">MEFCATWTCPGPDGPIHEHAAAFDRGRERRVLIVPALFEEQNRTRRLLVETMRRLDAAGLDSFLPDLPGCNESPQDFAHQSLHAWRRAMADATAQFAATQVLAVRGGALVFPAHLPGHVLEPVKGASLLRHLLRARVISGREAGEQLTIEGLLDQGREHGLILAGYRFNPAMIAGLEGALPAHEGQRTILLSELGGGAALWTRAEPGEDAAQAAALARIVAA</sequence>
<name>A0A7Y0BNF0_9SPHN</name>
<dbReference type="InterPro" id="IPR029058">
    <property type="entry name" value="AB_hydrolase_fold"/>
</dbReference>
<organism evidence="1 2">
    <name type="scientific">Novosphingobium olei</name>
    <dbReference type="NCBI Taxonomy" id="2728851"/>
    <lineage>
        <taxon>Bacteria</taxon>
        <taxon>Pseudomonadati</taxon>
        <taxon>Pseudomonadota</taxon>
        <taxon>Alphaproteobacteria</taxon>
        <taxon>Sphingomonadales</taxon>
        <taxon>Sphingomonadaceae</taxon>
        <taxon>Novosphingobium</taxon>
    </lineage>
</organism>
<evidence type="ECO:0000313" key="2">
    <source>
        <dbReference type="Proteomes" id="UP000583556"/>
    </source>
</evidence>
<dbReference type="AlphaFoldDB" id="A0A7Y0BNF0"/>
<dbReference type="RefSeq" id="WP_169492972.1">
    <property type="nucleotide sequence ID" value="NZ_JABBGM010000003.1"/>
</dbReference>
<accession>A0A7Y0BNF0</accession>
<dbReference type="Gene3D" id="3.40.50.1820">
    <property type="entry name" value="alpha/beta hydrolase"/>
    <property type="match status" value="1"/>
</dbReference>
<dbReference type="Proteomes" id="UP000583556">
    <property type="component" value="Unassembled WGS sequence"/>
</dbReference>
<keyword evidence="2" id="KW-1185">Reference proteome</keyword>
<gene>
    <name evidence="1" type="ORF">HHL27_08485</name>
</gene>